<keyword evidence="2" id="KW-0732">Signal</keyword>
<feature type="chain" id="PRO_5032842763" evidence="2">
    <location>
        <begin position="17"/>
        <end position="323"/>
    </location>
</feature>
<proteinExistence type="predicted"/>
<dbReference type="PANTHER" id="PTHR34315:SF1">
    <property type="entry name" value="INTRADIOL RING-CLEAVAGE DIOXYGENASES DOMAIN-CONTAINING PROTEIN-RELATED"/>
    <property type="match status" value="1"/>
</dbReference>
<reference evidence="3 4" key="1">
    <citation type="submission" date="2017-06" db="EMBL/GenBank/DDBJ databases">
        <title>Global population genomics of the pathogenic fungus Cryptococcus neoformans var. grubii.</title>
        <authorList>
            <person name="Cuomo C."/>
            <person name="Litvintseva A."/>
            <person name="Chen Y."/>
            <person name="Young S."/>
            <person name="Zeng Q."/>
            <person name="Chapman S."/>
            <person name="Gujja S."/>
            <person name="Saif S."/>
            <person name="Birren B."/>
        </authorList>
    </citation>
    <scope>NUCLEOTIDE SEQUENCE [LARGE SCALE GENOMIC DNA]</scope>
    <source>
        <strain evidence="3 4">Tu259-1</strain>
    </source>
</reference>
<feature type="compositionally biased region" description="Gly residues" evidence="1">
    <location>
        <begin position="169"/>
        <end position="184"/>
    </location>
</feature>
<feature type="signal peptide" evidence="2">
    <location>
        <begin position="1"/>
        <end position="16"/>
    </location>
</feature>
<evidence type="ECO:0000313" key="4">
    <source>
        <dbReference type="Proteomes" id="UP000199727"/>
    </source>
</evidence>
<dbReference type="PANTHER" id="PTHR34315">
    <property type="match status" value="1"/>
</dbReference>
<feature type="compositionally biased region" description="Pro residues" evidence="1">
    <location>
        <begin position="157"/>
        <end position="168"/>
    </location>
</feature>
<keyword evidence="3" id="KW-0223">Dioxygenase</keyword>
<evidence type="ECO:0000256" key="2">
    <source>
        <dbReference type="SAM" id="SignalP"/>
    </source>
</evidence>
<name>A0A854QDP3_CRYNE</name>
<dbReference type="Proteomes" id="UP000199727">
    <property type="component" value="Unassembled WGS sequence"/>
</dbReference>
<dbReference type="EMBL" id="AMKT01000062">
    <property type="protein sequence ID" value="OXG17183.1"/>
    <property type="molecule type" value="Genomic_DNA"/>
</dbReference>
<dbReference type="SUPFAM" id="SSF49482">
    <property type="entry name" value="Aromatic compound dioxygenase"/>
    <property type="match status" value="1"/>
</dbReference>
<dbReference type="InterPro" id="IPR015889">
    <property type="entry name" value="Intradiol_dOase_core"/>
</dbReference>
<dbReference type="GO" id="GO:0016702">
    <property type="term" value="F:oxidoreductase activity, acting on single donors with incorporation of molecular oxygen, incorporation of two atoms of oxygen"/>
    <property type="evidence" value="ECO:0007669"/>
    <property type="project" value="InterPro"/>
</dbReference>
<dbReference type="OrthoDB" id="121380at2759"/>
<gene>
    <name evidence="3" type="ORF">C361_04794</name>
</gene>
<organism evidence="3 4">
    <name type="scientific">Cryptococcus neoformans Tu259-1</name>
    <dbReference type="NCBI Taxonomy" id="1230072"/>
    <lineage>
        <taxon>Eukaryota</taxon>
        <taxon>Fungi</taxon>
        <taxon>Dikarya</taxon>
        <taxon>Basidiomycota</taxon>
        <taxon>Agaricomycotina</taxon>
        <taxon>Tremellomycetes</taxon>
        <taxon>Tremellales</taxon>
        <taxon>Cryptococcaceae</taxon>
        <taxon>Cryptococcus</taxon>
        <taxon>Cryptococcus neoformans species complex</taxon>
    </lineage>
</organism>
<dbReference type="AlphaFoldDB" id="A0A854QDP3"/>
<evidence type="ECO:0000256" key="1">
    <source>
        <dbReference type="SAM" id="MobiDB-lite"/>
    </source>
</evidence>
<comment type="caution">
    <text evidence="3">The sequence shown here is derived from an EMBL/GenBank/DDBJ whole genome shotgun (WGS) entry which is preliminary data.</text>
</comment>
<accession>A0A854QDP3</accession>
<evidence type="ECO:0000313" key="3">
    <source>
        <dbReference type="EMBL" id="OXG17183.1"/>
    </source>
</evidence>
<keyword evidence="3" id="KW-0560">Oxidoreductase</keyword>
<sequence>MRSLAILPLVTAAAIADRLIHPAPQVFFPDPDDVLHPDWPHRQSALGWDTVDRMGGDVAIGGGVGSCGGVCVLTPEVMEGPFYLDYHIERSNITEGLPGIPLTLVFHVFAVSSHLSDPTLAHSTCEPLPNAWIDIWSCDAVDGVYSGYGKAAEGPGPGRPPGGPPGGPGGPGGPHKGPHGPGGPGEDRPPMHQEPINNSTFLRGFQQTDENGIATFHTIYPGWYPGRTVHLHLKTHPPSWGHHPDLANATHTHTTQIFFPQELNDRVAEHPVYARNGARRVPNDKDGLFNEMKGASMARIEFAGDDLDEGIIAHMGLGIDKWW</sequence>
<dbReference type="GO" id="GO:0005506">
    <property type="term" value="F:iron ion binding"/>
    <property type="evidence" value="ECO:0007669"/>
    <property type="project" value="InterPro"/>
</dbReference>
<dbReference type="Gene3D" id="2.60.130.10">
    <property type="entry name" value="Aromatic compound dioxygenase"/>
    <property type="match status" value="1"/>
</dbReference>
<protein>
    <submittedName>
        <fullName evidence="3">Dioxygenase subfamily protein</fullName>
    </submittedName>
</protein>
<dbReference type="CDD" id="cd03457">
    <property type="entry name" value="intradiol_dioxygenase_like"/>
    <property type="match status" value="1"/>
</dbReference>
<feature type="region of interest" description="Disordered" evidence="1">
    <location>
        <begin position="151"/>
        <end position="197"/>
    </location>
</feature>